<dbReference type="Gene3D" id="3.30.230.70">
    <property type="entry name" value="GHMP Kinase, N-terminal domain"/>
    <property type="match status" value="1"/>
</dbReference>
<dbReference type="AlphaFoldDB" id="A0A3N4LM53"/>
<name>A0A3N4LM53_9PEZI</name>
<dbReference type="GO" id="GO:0034475">
    <property type="term" value="P:U4 snRNA 3'-end processing"/>
    <property type="evidence" value="ECO:0007669"/>
    <property type="project" value="TreeGrafter"/>
</dbReference>
<dbReference type="GO" id="GO:0016075">
    <property type="term" value="P:rRNA catabolic process"/>
    <property type="evidence" value="ECO:0007669"/>
    <property type="project" value="TreeGrafter"/>
</dbReference>
<dbReference type="GO" id="GO:0000176">
    <property type="term" value="C:nuclear exosome (RNase complex)"/>
    <property type="evidence" value="ECO:0007669"/>
    <property type="project" value="TreeGrafter"/>
</dbReference>
<evidence type="ECO:0000256" key="1">
    <source>
        <dbReference type="ARBA" id="ARBA00004123"/>
    </source>
</evidence>
<dbReference type="Pfam" id="PF01138">
    <property type="entry name" value="RNase_PH"/>
    <property type="match status" value="1"/>
</dbReference>
<dbReference type="GO" id="GO:0034476">
    <property type="term" value="P:U5 snRNA 3'-end processing"/>
    <property type="evidence" value="ECO:0007669"/>
    <property type="project" value="TreeGrafter"/>
</dbReference>
<dbReference type="SUPFAM" id="SSF55666">
    <property type="entry name" value="Ribonuclease PH domain 2-like"/>
    <property type="match status" value="1"/>
</dbReference>
<dbReference type="Proteomes" id="UP000267821">
    <property type="component" value="Unassembled WGS sequence"/>
</dbReference>
<evidence type="ECO:0000256" key="4">
    <source>
        <dbReference type="ARBA" id="ARBA00022490"/>
    </source>
</evidence>
<gene>
    <name evidence="9" type="ORF">L211DRAFT_861976</name>
</gene>
<feature type="domain" description="Exoribonuclease phosphorolytic" evidence="8">
    <location>
        <begin position="161"/>
        <end position="221"/>
    </location>
</feature>
<sequence>MPREPEYSNNEKAFVLEAIQQGLRVDGRQLDEFRKVDISFGEEFGLTDIKLGRTRVIARVSAKVTKPYPDRPFEGIFSITTELGPMASPAFEVGRSTEQEESLCIVAGQKCWSVRADVHFLDHDVVAALAHFRRPDVSVEGEKVTIHTLTERVPVPLSILHLPICVTFSFFHGGEIVLIDATLQEEQLREGDMTITLNKHGEVCQISKAGGTAVILMSFTELLMNKLEEDQEKRVRRDNLLEASAENVRRA</sequence>
<feature type="domain" description="Exoribonuclease phosphorolytic" evidence="7">
    <location>
        <begin position="32"/>
        <end position="124"/>
    </location>
</feature>
<dbReference type="InterPro" id="IPR015847">
    <property type="entry name" value="ExoRNase_PH_dom2"/>
</dbReference>
<evidence type="ECO:0000313" key="10">
    <source>
        <dbReference type="Proteomes" id="UP000267821"/>
    </source>
</evidence>
<organism evidence="9 10">
    <name type="scientific">Terfezia boudieri ATCC MYA-4762</name>
    <dbReference type="NCBI Taxonomy" id="1051890"/>
    <lineage>
        <taxon>Eukaryota</taxon>
        <taxon>Fungi</taxon>
        <taxon>Dikarya</taxon>
        <taxon>Ascomycota</taxon>
        <taxon>Pezizomycotina</taxon>
        <taxon>Pezizomycetes</taxon>
        <taxon>Pezizales</taxon>
        <taxon>Pezizaceae</taxon>
        <taxon>Terfezia</taxon>
    </lineage>
</organism>
<dbReference type="InterPro" id="IPR036345">
    <property type="entry name" value="ExoRNase_PH_dom2_sf"/>
</dbReference>
<dbReference type="OrthoDB" id="10264038at2759"/>
<keyword evidence="4" id="KW-0963">Cytoplasm</keyword>
<evidence type="ECO:0000256" key="6">
    <source>
        <dbReference type="ARBA" id="ARBA00023242"/>
    </source>
</evidence>
<dbReference type="GO" id="GO:0071035">
    <property type="term" value="P:nuclear polyadenylation-dependent rRNA catabolic process"/>
    <property type="evidence" value="ECO:0007669"/>
    <property type="project" value="TreeGrafter"/>
</dbReference>
<dbReference type="CDD" id="cd11368">
    <property type="entry name" value="RNase_PH_RRP45"/>
    <property type="match status" value="1"/>
</dbReference>
<evidence type="ECO:0000256" key="2">
    <source>
        <dbReference type="ARBA" id="ARBA00004496"/>
    </source>
</evidence>
<dbReference type="InterPro" id="IPR033100">
    <property type="entry name" value="Rrp45"/>
</dbReference>
<dbReference type="InterPro" id="IPR027408">
    <property type="entry name" value="PNPase/RNase_PH_dom_sf"/>
</dbReference>
<dbReference type="GO" id="GO:0000467">
    <property type="term" value="P:exonucleolytic trimming to generate mature 3'-end of 5.8S rRNA from tricistronic rRNA transcript (SSU-rRNA, 5.8S rRNA, LSU-rRNA)"/>
    <property type="evidence" value="ECO:0007669"/>
    <property type="project" value="TreeGrafter"/>
</dbReference>
<reference evidence="9 10" key="1">
    <citation type="journal article" date="2018" name="Nat. Ecol. Evol.">
        <title>Pezizomycetes genomes reveal the molecular basis of ectomycorrhizal truffle lifestyle.</title>
        <authorList>
            <person name="Murat C."/>
            <person name="Payen T."/>
            <person name="Noel B."/>
            <person name="Kuo A."/>
            <person name="Morin E."/>
            <person name="Chen J."/>
            <person name="Kohler A."/>
            <person name="Krizsan K."/>
            <person name="Balestrini R."/>
            <person name="Da Silva C."/>
            <person name="Montanini B."/>
            <person name="Hainaut M."/>
            <person name="Levati E."/>
            <person name="Barry K.W."/>
            <person name="Belfiori B."/>
            <person name="Cichocki N."/>
            <person name="Clum A."/>
            <person name="Dockter R.B."/>
            <person name="Fauchery L."/>
            <person name="Guy J."/>
            <person name="Iotti M."/>
            <person name="Le Tacon F."/>
            <person name="Lindquist E.A."/>
            <person name="Lipzen A."/>
            <person name="Malagnac F."/>
            <person name="Mello A."/>
            <person name="Molinier V."/>
            <person name="Miyauchi S."/>
            <person name="Poulain J."/>
            <person name="Riccioni C."/>
            <person name="Rubini A."/>
            <person name="Sitrit Y."/>
            <person name="Splivallo R."/>
            <person name="Traeger S."/>
            <person name="Wang M."/>
            <person name="Zifcakova L."/>
            <person name="Wipf D."/>
            <person name="Zambonelli A."/>
            <person name="Paolocci F."/>
            <person name="Nowrousian M."/>
            <person name="Ottonello S."/>
            <person name="Baldrian P."/>
            <person name="Spatafora J.W."/>
            <person name="Henrissat B."/>
            <person name="Nagy L.G."/>
            <person name="Aury J.M."/>
            <person name="Wincker P."/>
            <person name="Grigoriev I.V."/>
            <person name="Bonfante P."/>
            <person name="Martin F.M."/>
        </authorList>
    </citation>
    <scope>NUCLEOTIDE SEQUENCE [LARGE SCALE GENOMIC DNA]</scope>
    <source>
        <strain evidence="9 10">ATCC MYA-4762</strain>
    </source>
</reference>
<evidence type="ECO:0000259" key="7">
    <source>
        <dbReference type="Pfam" id="PF01138"/>
    </source>
</evidence>
<dbReference type="InParanoid" id="A0A3N4LM53"/>
<accession>A0A3N4LM53</accession>
<comment type="similarity">
    <text evidence="3">Belongs to the RNase PH family.</text>
</comment>
<dbReference type="STRING" id="1051890.A0A3N4LM53"/>
<keyword evidence="6" id="KW-0539">Nucleus</keyword>
<dbReference type="Pfam" id="PF03725">
    <property type="entry name" value="RNase_PH_C"/>
    <property type="match status" value="1"/>
</dbReference>
<dbReference type="GO" id="GO:0035925">
    <property type="term" value="F:mRNA 3'-UTR AU-rich region binding"/>
    <property type="evidence" value="ECO:0007669"/>
    <property type="project" value="TreeGrafter"/>
</dbReference>
<protein>
    <submittedName>
        <fullName evidence="9">Uncharacterized protein</fullName>
    </submittedName>
</protein>
<dbReference type="PANTHER" id="PTHR11097:SF14">
    <property type="entry name" value="EXOSOME COMPLEX COMPONENT RRP45"/>
    <property type="match status" value="1"/>
</dbReference>
<comment type="subcellular location">
    <subcellularLocation>
        <location evidence="2">Cytoplasm</location>
    </subcellularLocation>
    <subcellularLocation>
        <location evidence="1">Nucleus</location>
    </subcellularLocation>
</comment>
<evidence type="ECO:0000256" key="3">
    <source>
        <dbReference type="ARBA" id="ARBA00006678"/>
    </source>
</evidence>
<dbReference type="InterPro" id="IPR050590">
    <property type="entry name" value="Exosome_comp_Rrp42_subfam"/>
</dbReference>
<keyword evidence="5" id="KW-0694">RNA-binding</keyword>
<evidence type="ECO:0000313" key="9">
    <source>
        <dbReference type="EMBL" id="RPB24003.1"/>
    </source>
</evidence>
<dbReference type="InterPro" id="IPR001247">
    <property type="entry name" value="ExoRNase_PH_dom1"/>
</dbReference>
<dbReference type="GO" id="GO:0071028">
    <property type="term" value="P:nuclear mRNA surveillance"/>
    <property type="evidence" value="ECO:0007669"/>
    <property type="project" value="TreeGrafter"/>
</dbReference>
<dbReference type="GO" id="GO:0034473">
    <property type="term" value="P:U1 snRNA 3'-end processing"/>
    <property type="evidence" value="ECO:0007669"/>
    <property type="project" value="TreeGrafter"/>
</dbReference>
<dbReference type="InterPro" id="IPR020568">
    <property type="entry name" value="Ribosomal_Su5_D2-typ_SF"/>
</dbReference>
<dbReference type="GO" id="GO:0071038">
    <property type="term" value="P:TRAMP-dependent tRNA surveillance pathway"/>
    <property type="evidence" value="ECO:0007669"/>
    <property type="project" value="TreeGrafter"/>
</dbReference>
<dbReference type="GO" id="GO:0000177">
    <property type="term" value="C:cytoplasmic exosome (RNase complex)"/>
    <property type="evidence" value="ECO:0007669"/>
    <property type="project" value="TreeGrafter"/>
</dbReference>
<evidence type="ECO:0000256" key="5">
    <source>
        <dbReference type="ARBA" id="ARBA00022884"/>
    </source>
</evidence>
<dbReference type="PANTHER" id="PTHR11097">
    <property type="entry name" value="EXOSOME COMPLEX EXONUCLEASE RIBOSOMAL RNA PROCESSING PROTEIN"/>
    <property type="match status" value="1"/>
</dbReference>
<dbReference type="FunCoup" id="A0A3N4LM53">
    <property type="interactions" value="926"/>
</dbReference>
<dbReference type="EMBL" id="ML121543">
    <property type="protein sequence ID" value="RPB24003.1"/>
    <property type="molecule type" value="Genomic_DNA"/>
</dbReference>
<keyword evidence="10" id="KW-1185">Reference proteome</keyword>
<dbReference type="SUPFAM" id="SSF54211">
    <property type="entry name" value="Ribosomal protein S5 domain 2-like"/>
    <property type="match status" value="1"/>
</dbReference>
<proteinExistence type="inferred from homology"/>
<evidence type="ECO:0000259" key="8">
    <source>
        <dbReference type="Pfam" id="PF03725"/>
    </source>
</evidence>